<dbReference type="PANTHER" id="PTHR32039:SF7">
    <property type="entry name" value="COMPETENCE PROTEIN COMM"/>
    <property type="match status" value="1"/>
</dbReference>
<reference evidence="5 6" key="1">
    <citation type="journal article" date="2016" name="Nat. Commun.">
        <title>Thousands of microbial genomes shed light on interconnected biogeochemical processes in an aquifer system.</title>
        <authorList>
            <person name="Anantharaman K."/>
            <person name="Brown C.T."/>
            <person name="Hug L.A."/>
            <person name="Sharon I."/>
            <person name="Castelle C.J."/>
            <person name="Probst A.J."/>
            <person name="Thomas B.C."/>
            <person name="Singh A."/>
            <person name="Wilkins M.J."/>
            <person name="Karaoz U."/>
            <person name="Brodie E.L."/>
            <person name="Williams K.H."/>
            <person name="Hubbard S.S."/>
            <person name="Banfield J.F."/>
        </authorList>
    </citation>
    <scope>NUCLEOTIDE SEQUENCE [LARGE SCALE GENOMIC DNA]</scope>
</reference>
<feature type="domain" description="MCM C-terminal AAA(+) ATPase" evidence="4">
    <location>
        <begin position="284"/>
        <end position="376"/>
    </location>
</feature>
<organism evidence="5 6">
    <name type="scientific">Candidatus Kaiserbacteria bacterium RIFCSPHIGHO2_02_FULL_56_30</name>
    <dbReference type="NCBI Taxonomy" id="1798499"/>
    <lineage>
        <taxon>Bacteria</taxon>
        <taxon>Candidatus Kaiseribacteriota</taxon>
    </lineage>
</organism>
<dbReference type="InterPro" id="IPR003593">
    <property type="entry name" value="AAA+_ATPase"/>
</dbReference>
<dbReference type="PROSITE" id="PS50051">
    <property type="entry name" value="MCM_2"/>
    <property type="match status" value="1"/>
</dbReference>
<comment type="similarity">
    <text evidence="1">Belongs to the Mg-chelatase subunits D/I family. ComM subfamily.</text>
</comment>
<dbReference type="Pfam" id="PF01078">
    <property type="entry name" value="Mg_chelatase"/>
    <property type="match status" value="1"/>
</dbReference>
<dbReference type="Gene3D" id="3.30.230.10">
    <property type="match status" value="1"/>
</dbReference>
<dbReference type="GO" id="GO:0005524">
    <property type="term" value="F:ATP binding"/>
    <property type="evidence" value="ECO:0007669"/>
    <property type="project" value="UniProtKB-KW"/>
</dbReference>
<dbReference type="EMBL" id="MFLM01000005">
    <property type="protein sequence ID" value="OGG68675.1"/>
    <property type="molecule type" value="Genomic_DNA"/>
</dbReference>
<gene>
    <name evidence="5" type="ORF">A3C95_00750</name>
</gene>
<dbReference type="Pfam" id="PF13541">
    <property type="entry name" value="ChlI"/>
    <property type="match status" value="1"/>
</dbReference>
<dbReference type="CDD" id="cd00009">
    <property type="entry name" value="AAA"/>
    <property type="match status" value="1"/>
</dbReference>
<evidence type="ECO:0000313" key="5">
    <source>
        <dbReference type="EMBL" id="OGG68675.1"/>
    </source>
</evidence>
<dbReference type="SUPFAM" id="SSF52540">
    <property type="entry name" value="P-loop containing nucleoside triphosphate hydrolases"/>
    <property type="match status" value="1"/>
</dbReference>
<sequence>MTAQPIAAAAEMITVEADLTRGLHSFSIVGLPDKAVEEARDRIAAAIRHSGFKSPKQENRRIVLSLSPADLKKEGSHYDLPLALAYLIASGNLQPLTPHLLFAGELALDGTLRRVRGILPQVLAAKRAGIKAVFVPSSTAHEALLAEGIAVYAPASLAEVVAHLKGEKRLPALTRDPREELPPPSIDLADIKGQESAKRALEIAAAGRHNIVFYGPPGTGKTMLARALSGILPPLTPDEVLEVTAIHSTAGLLGGGEAVYHPPFRAPHHSVSHVAIVGGGAFPKAGEVTLAHKGVLFLDEFTEFDARALEALRQPLEDRVVTVSRARASITFPADCMIVAAMNPAETISDDVRTTLRAAARQSRRLSRPIVDRLDLWIEVPLVPHETLARLATGEPSEVVRKRVIAARTHAEKRMKKRGTTNAHLSGRELDEKSGFSPAVKEVLMHAAARMNLSPRAYHRTMRVARTIADLAGAHEVAPAHVHEALQYRPRGMFGFE</sequence>
<evidence type="ECO:0000259" key="4">
    <source>
        <dbReference type="PROSITE" id="PS50051"/>
    </source>
</evidence>
<dbReference type="SMART" id="SM00382">
    <property type="entry name" value="AAA"/>
    <property type="match status" value="1"/>
</dbReference>
<dbReference type="Gene3D" id="3.40.50.300">
    <property type="entry name" value="P-loop containing nucleotide triphosphate hydrolases"/>
    <property type="match status" value="1"/>
</dbReference>
<protein>
    <recommendedName>
        <fullName evidence="4">MCM C-terminal AAA(+) ATPase domain-containing protein</fullName>
    </recommendedName>
</protein>
<evidence type="ECO:0000256" key="3">
    <source>
        <dbReference type="ARBA" id="ARBA00022840"/>
    </source>
</evidence>
<dbReference type="InterPro" id="IPR045006">
    <property type="entry name" value="CHLI-like"/>
</dbReference>
<dbReference type="PANTHER" id="PTHR32039">
    <property type="entry name" value="MAGNESIUM-CHELATASE SUBUNIT CHLI"/>
    <property type="match status" value="1"/>
</dbReference>
<dbReference type="InterPro" id="IPR014721">
    <property type="entry name" value="Ribsml_uS5_D2-typ_fold_subgr"/>
</dbReference>
<dbReference type="InterPro" id="IPR027417">
    <property type="entry name" value="P-loop_NTPase"/>
</dbReference>
<dbReference type="Pfam" id="PF13335">
    <property type="entry name" value="Mg_chelatase_C"/>
    <property type="match status" value="1"/>
</dbReference>
<keyword evidence="3" id="KW-0067">ATP-binding</keyword>
<dbReference type="InterPro" id="IPR000523">
    <property type="entry name" value="Mg_chelatse_chII-like_cat_dom"/>
</dbReference>
<evidence type="ECO:0000256" key="1">
    <source>
        <dbReference type="ARBA" id="ARBA00006354"/>
    </source>
</evidence>
<proteinExistence type="inferred from homology"/>
<dbReference type="STRING" id="1798499.A3C95_00750"/>
<dbReference type="NCBIfam" id="TIGR00368">
    <property type="entry name" value="YifB family Mg chelatase-like AAA ATPase"/>
    <property type="match status" value="1"/>
</dbReference>
<dbReference type="InterPro" id="IPR004482">
    <property type="entry name" value="Mg_chelat-rel"/>
</dbReference>
<dbReference type="GO" id="GO:0003677">
    <property type="term" value="F:DNA binding"/>
    <property type="evidence" value="ECO:0007669"/>
    <property type="project" value="InterPro"/>
</dbReference>
<dbReference type="SUPFAM" id="SSF54211">
    <property type="entry name" value="Ribosomal protein S5 domain 2-like"/>
    <property type="match status" value="1"/>
</dbReference>
<accession>A0A1F6E4N8</accession>
<dbReference type="PRINTS" id="PR01657">
    <property type="entry name" value="MCMFAMILY"/>
</dbReference>
<comment type="caution">
    <text evidence="5">The sequence shown here is derived from an EMBL/GenBank/DDBJ whole genome shotgun (WGS) entry which is preliminary data.</text>
</comment>
<dbReference type="InterPro" id="IPR020568">
    <property type="entry name" value="Ribosomal_Su5_D2-typ_SF"/>
</dbReference>
<name>A0A1F6E4N8_9BACT</name>
<dbReference type="InterPro" id="IPR001208">
    <property type="entry name" value="MCM_dom"/>
</dbReference>
<evidence type="ECO:0000256" key="2">
    <source>
        <dbReference type="ARBA" id="ARBA00022741"/>
    </source>
</evidence>
<keyword evidence="2" id="KW-0547">Nucleotide-binding</keyword>
<dbReference type="InterPro" id="IPR025158">
    <property type="entry name" value="Mg_chelat-rel_C"/>
</dbReference>
<dbReference type="Proteomes" id="UP000177107">
    <property type="component" value="Unassembled WGS sequence"/>
</dbReference>
<dbReference type="AlphaFoldDB" id="A0A1F6E4N8"/>
<evidence type="ECO:0000313" key="6">
    <source>
        <dbReference type="Proteomes" id="UP000177107"/>
    </source>
</evidence>